<dbReference type="Proteomes" id="UP001460270">
    <property type="component" value="Unassembled WGS sequence"/>
</dbReference>
<sequence length="113" mass="13015">MSQMCSGGEQTEGVREREFQCEVHSEWFSGFKYSAALCEKNNPKPNPLADLCQMEKETALFHAKFIVFMKQWLKSINHLHQQPSSTRSCPYEDEKTKFQVSSNGVHPKRGDMV</sequence>
<reference evidence="2" key="1">
    <citation type="submission" date="2024-04" db="EMBL/GenBank/DDBJ databases">
        <title>Salinicola lusitanus LLJ914,a marine bacterium isolated from the Okinawa Trough.</title>
        <authorList>
            <person name="Li J."/>
        </authorList>
    </citation>
    <scope>NUCLEOTIDE SEQUENCE [LARGE SCALE GENOMIC DNA]</scope>
</reference>
<dbReference type="EMBL" id="JBBPFD010000011">
    <property type="protein sequence ID" value="KAK7906779.1"/>
    <property type="molecule type" value="Genomic_DNA"/>
</dbReference>
<dbReference type="AlphaFoldDB" id="A0AAW0P044"/>
<organism evidence="1 2">
    <name type="scientific">Mugilogobius chulae</name>
    <name type="common">yellowstripe goby</name>
    <dbReference type="NCBI Taxonomy" id="88201"/>
    <lineage>
        <taxon>Eukaryota</taxon>
        <taxon>Metazoa</taxon>
        <taxon>Chordata</taxon>
        <taxon>Craniata</taxon>
        <taxon>Vertebrata</taxon>
        <taxon>Euteleostomi</taxon>
        <taxon>Actinopterygii</taxon>
        <taxon>Neopterygii</taxon>
        <taxon>Teleostei</taxon>
        <taxon>Neoteleostei</taxon>
        <taxon>Acanthomorphata</taxon>
        <taxon>Gobiaria</taxon>
        <taxon>Gobiiformes</taxon>
        <taxon>Gobioidei</taxon>
        <taxon>Gobiidae</taxon>
        <taxon>Gobionellinae</taxon>
        <taxon>Mugilogobius</taxon>
    </lineage>
</organism>
<proteinExistence type="predicted"/>
<comment type="caution">
    <text evidence="1">The sequence shown here is derived from an EMBL/GenBank/DDBJ whole genome shotgun (WGS) entry which is preliminary data.</text>
</comment>
<gene>
    <name evidence="1" type="ORF">WMY93_015391</name>
</gene>
<keyword evidence="2" id="KW-1185">Reference proteome</keyword>
<evidence type="ECO:0000313" key="1">
    <source>
        <dbReference type="EMBL" id="KAK7906779.1"/>
    </source>
</evidence>
<protein>
    <submittedName>
        <fullName evidence="1">Uncharacterized protein</fullName>
    </submittedName>
</protein>
<accession>A0AAW0P044</accession>
<evidence type="ECO:0000313" key="2">
    <source>
        <dbReference type="Proteomes" id="UP001460270"/>
    </source>
</evidence>
<name>A0AAW0P044_9GOBI</name>